<reference evidence="6 9" key="2">
    <citation type="submission" date="2020-04" db="EMBL/GenBank/DDBJ databases">
        <authorList>
            <person name="Hitch T.C.A."/>
            <person name="Wylensek D."/>
            <person name="Clavel T."/>
        </authorList>
    </citation>
    <scope>NUCLEOTIDE SEQUENCE [LARGE SCALE GENOMIC DNA]</scope>
    <source>
        <strain evidence="6 9">COR2-253-APC-1A</strain>
    </source>
</reference>
<dbReference type="Pfam" id="PF00069">
    <property type="entry name" value="Pkinase"/>
    <property type="match status" value="1"/>
</dbReference>
<evidence type="ECO:0000313" key="9">
    <source>
        <dbReference type="Proteomes" id="UP000576225"/>
    </source>
</evidence>
<name>A0A2U1B7E0_9BACT</name>
<dbReference type="SUPFAM" id="SSF56436">
    <property type="entry name" value="C-type lectin-like"/>
    <property type="match status" value="1"/>
</dbReference>
<dbReference type="Pfam" id="PF03781">
    <property type="entry name" value="FGE-sulfatase"/>
    <property type="match status" value="1"/>
</dbReference>
<dbReference type="PANTHER" id="PTHR43289:SF6">
    <property type="entry name" value="SERINE_THREONINE-PROTEIN KINASE NEKL-3"/>
    <property type="match status" value="1"/>
</dbReference>
<dbReference type="OrthoDB" id="9779954at2"/>
<dbReference type="SMART" id="SM00220">
    <property type="entry name" value="S_TKc"/>
    <property type="match status" value="1"/>
</dbReference>
<dbReference type="PROSITE" id="PS50011">
    <property type="entry name" value="PROTEIN_KINASE_DOM"/>
    <property type="match status" value="1"/>
</dbReference>
<accession>A0A2U1B7E0</accession>
<keyword evidence="8" id="KW-1185">Reference proteome</keyword>
<evidence type="ECO:0000259" key="5">
    <source>
        <dbReference type="PROSITE" id="PS50011"/>
    </source>
</evidence>
<proteinExistence type="predicted"/>
<feature type="domain" description="Protein kinase" evidence="5">
    <location>
        <begin position="54"/>
        <end position="350"/>
    </location>
</feature>
<protein>
    <submittedName>
        <fullName evidence="6">SUMF1/EgtB/PvdO family nonheme iron enzyme</fullName>
    </submittedName>
    <submittedName>
        <fullName evidence="7">Serine/threonine protein kinase</fullName>
    </submittedName>
</protein>
<dbReference type="GO" id="GO:0004674">
    <property type="term" value="F:protein serine/threonine kinase activity"/>
    <property type="evidence" value="ECO:0007669"/>
    <property type="project" value="UniProtKB-KW"/>
</dbReference>
<dbReference type="Gene3D" id="1.10.510.10">
    <property type="entry name" value="Transferase(Phosphotransferase) domain 1"/>
    <property type="match status" value="1"/>
</dbReference>
<keyword evidence="2" id="KW-0547">Nucleotide-binding</keyword>
<dbReference type="PROSITE" id="PS00108">
    <property type="entry name" value="PROTEIN_KINASE_ST"/>
    <property type="match status" value="1"/>
</dbReference>
<evidence type="ECO:0000256" key="4">
    <source>
        <dbReference type="ARBA" id="ARBA00022840"/>
    </source>
</evidence>
<evidence type="ECO:0000256" key="2">
    <source>
        <dbReference type="ARBA" id="ARBA00022741"/>
    </source>
</evidence>
<dbReference type="InterPro" id="IPR008271">
    <property type="entry name" value="Ser/Thr_kinase_AS"/>
</dbReference>
<dbReference type="EMBL" id="QEKH01000006">
    <property type="protein sequence ID" value="PVY44580.1"/>
    <property type="molecule type" value="Genomic_DNA"/>
</dbReference>
<keyword evidence="7" id="KW-0723">Serine/threonine-protein kinase</keyword>
<dbReference type="InterPro" id="IPR005532">
    <property type="entry name" value="SUMF_dom"/>
</dbReference>
<dbReference type="EMBL" id="JABAEW010000008">
    <property type="protein sequence ID" value="NMD86176.1"/>
    <property type="molecule type" value="Genomic_DNA"/>
</dbReference>
<dbReference type="InterPro" id="IPR042095">
    <property type="entry name" value="SUMF_sf"/>
</dbReference>
<evidence type="ECO:0000313" key="6">
    <source>
        <dbReference type="EMBL" id="NMD86176.1"/>
    </source>
</evidence>
<reference evidence="7 8" key="1">
    <citation type="submission" date="2018-04" db="EMBL/GenBank/DDBJ databases">
        <title>Genomic Encyclopedia of Type Strains, Phase IV (KMG-IV): sequencing the most valuable type-strain genomes for metagenomic binning, comparative biology and taxonomic classification.</title>
        <authorList>
            <person name="Goeker M."/>
        </authorList>
    </citation>
    <scope>NUCLEOTIDE SEQUENCE [LARGE SCALE GENOMIC DNA]</scope>
    <source>
        <strain evidence="7 8">DSM 14823</strain>
    </source>
</reference>
<keyword evidence="1" id="KW-0808">Transferase</keyword>
<organism evidence="7 8">
    <name type="scientific">Victivallis vadensis</name>
    <dbReference type="NCBI Taxonomy" id="172901"/>
    <lineage>
        <taxon>Bacteria</taxon>
        <taxon>Pseudomonadati</taxon>
        <taxon>Lentisphaerota</taxon>
        <taxon>Lentisphaeria</taxon>
        <taxon>Victivallales</taxon>
        <taxon>Victivallaceae</taxon>
        <taxon>Victivallis</taxon>
    </lineage>
</organism>
<dbReference type="AlphaFoldDB" id="A0A2U1B7E0"/>
<evidence type="ECO:0000256" key="3">
    <source>
        <dbReference type="ARBA" id="ARBA00022777"/>
    </source>
</evidence>
<evidence type="ECO:0000313" key="7">
    <source>
        <dbReference type="EMBL" id="PVY44580.1"/>
    </source>
</evidence>
<dbReference type="InterPro" id="IPR016187">
    <property type="entry name" value="CTDL_fold"/>
</dbReference>
<dbReference type="GeneID" id="78294532"/>
<dbReference type="Gene3D" id="3.30.200.20">
    <property type="entry name" value="Phosphorylase Kinase, domain 1"/>
    <property type="match status" value="1"/>
</dbReference>
<evidence type="ECO:0000313" key="8">
    <source>
        <dbReference type="Proteomes" id="UP000245959"/>
    </source>
</evidence>
<comment type="caution">
    <text evidence="7">The sequence shown here is derived from an EMBL/GenBank/DDBJ whole genome shotgun (WGS) entry which is preliminary data.</text>
</comment>
<dbReference type="Proteomes" id="UP000245959">
    <property type="component" value="Unassembled WGS sequence"/>
</dbReference>
<evidence type="ECO:0000256" key="1">
    <source>
        <dbReference type="ARBA" id="ARBA00022679"/>
    </source>
</evidence>
<gene>
    <name evidence="7" type="ORF">C8D82_10698</name>
    <name evidence="6" type="ORF">HF882_06215</name>
</gene>
<keyword evidence="4" id="KW-0067">ATP-binding</keyword>
<dbReference type="Proteomes" id="UP000576225">
    <property type="component" value="Unassembled WGS sequence"/>
</dbReference>
<dbReference type="SUPFAM" id="SSF56112">
    <property type="entry name" value="Protein kinase-like (PK-like)"/>
    <property type="match status" value="1"/>
</dbReference>
<dbReference type="InterPro" id="IPR011009">
    <property type="entry name" value="Kinase-like_dom_sf"/>
</dbReference>
<dbReference type="PANTHER" id="PTHR43289">
    <property type="entry name" value="MITOGEN-ACTIVATED PROTEIN KINASE KINASE KINASE 20-RELATED"/>
    <property type="match status" value="1"/>
</dbReference>
<dbReference type="GO" id="GO:0005524">
    <property type="term" value="F:ATP binding"/>
    <property type="evidence" value="ECO:0007669"/>
    <property type="project" value="UniProtKB-KW"/>
</dbReference>
<dbReference type="InterPro" id="IPR000719">
    <property type="entry name" value="Prot_kinase_dom"/>
</dbReference>
<dbReference type="CDD" id="cd14014">
    <property type="entry name" value="STKc_PknB_like"/>
    <property type="match status" value="1"/>
</dbReference>
<sequence>MAASNASENLSSSYGDCDNEQTLIYGTGDDANRISPEELRKLLDIPQGDCIQDYDDLSTIGIGGIGAVFSAREPGLNREVALKILRPQYRDQSERIESFIREARATAQIDHPNIVPVHRLGVFDDVGVYFSMKRVEGETLRAILRKLEENRAGYRRKYNLRRLIEIFMGACNGVAFAHRHGILHCDLKPGNVMVGDYGEVLVMDWGMAHYRPELDQGGVRSKMDLEVGGPLCSGGKHSEELLGGTPAFMAPEQLCGEEIQPTELSDIYGLGAILYTLLTWKSAPFDVNQEQQKLLEAAARGQFIPPRKAAHREQPIPLELEAICLKAMARNRKKRYQHVGELLADVRNYLDGYPVAAYSPTPLYRLTKLIRRHPLIPSTLMAAVLTWGGYYAFTVISNISQSTSLINLAEYNYGQAREYNVMALRTARLLREKAGGGDADRERYLLTELIRQIAEMENGYNSALEFISRAPELGVRAPQVDRMVREIFKSTLELYLQAGNDYQLKNALRQFRGRWRPIFEKAQEQDSTLAQLVGEIDSQNGWLLLLPGSAFGWSVSIAHSDGTPVSEPENASLPLPLSGPVRLQLPAGTYLLKFRQEDGTAFSAPAVVRIARENQLDLELPERIPADMGYIPGGEFQHQVKADDSGMSNVYLPPYLIRKHEVTFREYLEFWNSLNDPVLKKKCLGWYRFDLNSGGSRPIWNEDGVLNPPFAPELPVIGITGEAAMEYCRWLGRKLDRTVRLPTRYEWEKAARGVDGRIYVWGDDYLPGLALLSDHPQADRYPVGAPPGSFPRDVSVFGISDLTGNVREFIRNADDAGPMFQVGGGSRVTGPEQAKCTEFYYLNGSAGDVGFRYVMELPKTAMEKNDRF</sequence>
<keyword evidence="3 7" id="KW-0418">Kinase</keyword>
<dbReference type="Gene3D" id="3.90.1580.10">
    <property type="entry name" value="paralog of FGE (formylglycine-generating enzyme)"/>
    <property type="match status" value="1"/>
</dbReference>
<dbReference type="RefSeq" id="WP_116883212.1">
    <property type="nucleotide sequence ID" value="NZ_CABMMC010000110.1"/>
</dbReference>